<dbReference type="PANTHER" id="PTHR45887:SF1">
    <property type="entry name" value="TRANSLATION INITIATION FACTOR EIF-2B SUBUNIT EPSILON"/>
    <property type="match status" value="1"/>
</dbReference>
<dbReference type="GO" id="GO:0031369">
    <property type="term" value="F:translation initiation factor binding"/>
    <property type="evidence" value="ECO:0007669"/>
    <property type="project" value="TreeGrafter"/>
</dbReference>
<gene>
    <name evidence="3" type="ORF">BN9_130240</name>
</gene>
<organism evidence="3 4">
    <name type="scientific">Albugo candida</name>
    <dbReference type="NCBI Taxonomy" id="65357"/>
    <lineage>
        <taxon>Eukaryota</taxon>
        <taxon>Sar</taxon>
        <taxon>Stramenopiles</taxon>
        <taxon>Oomycota</taxon>
        <taxon>Peronosporomycetes</taxon>
        <taxon>Albuginales</taxon>
        <taxon>Albuginaceae</taxon>
        <taxon>Albugo</taxon>
    </lineage>
</organism>
<proteinExistence type="predicted"/>
<evidence type="ECO:0000313" key="3">
    <source>
        <dbReference type="EMBL" id="CCI50772.1"/>
    </source>
</evidence>
<evidence type="ECO:0000256" key="1">
    <source>
        <dbReference type="ARBA" id="ARBA00022490"/>
    </source>
</evidence>
<dbReference type="InterPro" id="IPR056764">
    <property type="entry name" value="LbH_EIF2B3/5"/>
</dbReference>
<dbReference type="InterPro" id="IPR051956">
    <property type="entry name" value="eIF2B_epsilon"/>
</dbReference>
<dbReference type="GO" id="GO:0005085">
    <property type="term" value="F:guanyl-nucleotide exchange factor activity"/>
    <property type="evidence" value="ECO:0007669"/>
    <property type="project" value="TreeGrafter"/>
</dbReference>
<evidence type="ECO:0000259" key="2">
    <source>
        <dbReference type="Pfam" id="PF25084"/>
    </source>
</evidence>
<reference evidence="3 4" key="1">
    <citation type="submission" date="2012-05" db="EMBL/GenBank/DDBJ databases">
        <title>Recombination and specialization in a pathogen metapopulation.</title>
        <authorList>
            <person name="Gardiner A."/>
            <person name="Kemen E."/>
            <person name="Schultz-Larsen T."/>
            <person name="MacLean D."/>
            <person name="Van Oosterhout C."/>
            <person name="Jones J.D.G."/>
        </authorList>
    </citation>
    <scope>NUCLEOTIDE SEQUENCE [LARGE SCALE GENOMIC DNA]</scope>
    <source>
        <strain evidence="3 4">Ac Nc2</strain>
    </source>
</reference>
<keyword evidence="4" id="KW-1185">Reference proteome</keyword>
<dbReference type="EMBL" id="CAIX01001122">
    <property type="protein sequence ID" value="CCI50772.1"/>
    <property type="molecule type" value="Genomic_DNA"/>
</dbReference>
<keyword evidence="1" id="KW-0963">Cytoplasm</keyword>
<dbReference type="OrthoDB" id="424572at2759"/>
<dbReference type="PANTHER" id="PTHR45887">
    <property type="entry name" value="TRANSLATION INITIATION FACTOR EIF-2B SUBUNIT EPSILON"/>
    <property type="match status" value="1"/>
</dbReference>
<dbReference type="Pfam" id="PF25084">
    <property type="entry name" value="LbH_EIF2B"/>
    <property type="match status" value="1"/>
</dbReference>
<dbReference type="AlphaFoldDB" id="A0A024GVZ8"/>
<dbReference type="Proteomes" id="UP000053237">
    <property type="component" value="Unassembled WGS sequence"/>
</dbReference>
<dbReference type="InterPro" id="IPR011004">
    <property type="entry name" value="Trimer_LpxA-like_sf"/>
</dbReference>
<dbReference type="GO" id="GO:0005851">
    <property type="term" value="C:eukaryotic translation initiation factor 2B complex"/>
    <property type="evidence" value="ECO:0007669"/>
    <property type="project" value="TreeGrafter"/>
</dbReference>
<accession>A0A024GVZ8</accession>
<feature type="domain" description="EIF2B subunit epsilon/gamma LbH" evidence="2">
    <location>
        <begin position="9"/>
        <end position="113"/>
    </location>
</feature>
<protein>
    <recommendedName>
        <fullName evidence="2">EIF2B subunit epsilon/gamma LbH domain-containing protein</fullName>
    </recommendedName>
</protein>
<dbReference type="SUPFAM" id="SSF51161">
    <property type="entry name" value="Trimeric LpxA-like enzymes"/>
    <property type="match status" value="1"/>
</dbReference>
<sequence length="287" mass="33137">MIQITAYHRNFIYKNENVKVPRSSRIYRESIIGSDTCFGENCYVSKSIIRPSCTIDNNVRIENSFLWDQVRIEDNVIIKNAILCDNVLICEGSNILNGGILSFGTRIGNNTTLALFVKVTTRKQLRERNSSVFGNEALQDSESKNALLKDDVFEWDPQGFDVDPKNYSDHEDLEEENRRIVDLRLVELRASTIGADDLVIERTKKWNAWKTRSLEEDNDGLEDLADGFTTKSLSFERILNDLIVTGDEEGHDINDFFMEIKSCKFAHNRTFEDVIMHCFQLYRIRSN</sequence>
<dbReference type="Gene3D" id="2.160.10.10">
    <property type="entry name" value="Hexapeptide repeat proteins"/>
    <property type="match status" value="1"/>
</dbReference>
<dbReference type="InParanoid" id="A0A024GVZ8"/>
<dbReference type="GO" id="GO:0003743">
    <property type="term" value="F:translation initiation factor activity"/>
    <property type="evidence" value="ECO:0007669"/>
    <property type="project" value="TreeGrafter"/>
</dbReference>
<comment type="caution">
    <text evidence="3">The sequence shown here is derived from an EMBL/GenBank/DDBJ whole genome shotgun (WGS) entry which is preliminary data.</text>
</comment>
<evidence type="ECO:0000313" key="4">
    <source>
        <dbReference type="Proteomes" id="UP000053237"/>
    </source>
</evidence>
<name>A0A024GVZ8_9STRA</name>
<dbReference type="STRING" id="65357.A0A024GVZ8"/>